<feature type="signal peptide" evidence="1">
    <location>
        <begin position="1"/>
        <end position="22"/>
    </location>
</feature>
<keyword evidence="1" id="KW-0732">Signal</keyword>
<dbReference type="EMBL" id="KI913974">
    <property type="protein sequence ID" value="ETV97132.1"/>
    <property type="molecule type" value="Genomic_DNA"/>
</dbReference>
<dbReference type="RefSeq" id="XP_008874378.1">
    <property type="nucleotide sequence ID" value="XM_008876156.1"/>
</dbReference>
<dbReference type="VEuPathDB" id="FungiDB:H310_09937"/>
<gene>
    <name evidence="2" type="ORF">H310_09937</name>
</gene>
<reference evidence="2" key="1">
    <citation type="submission" date="2013-12" db="EMBL/GenBank/DDBJ databases">
        <title>The Genome Sequence of Aphanomyces invadans NJM9701.</title>
        <authorList>
            <consortium name="The Broad Institute Genomics Platform"/>
            <person name="Russ C."/>
            <person name="Tyler B."/>
            <person name="van West P."/>
            <person name="Dieguez-Uribeondo J."/>
            <person name="Young S.K."/>
            <person name="Zeng Q."/>
            <person name="Gargeya S."/>
            <person name="Fitzgerald M."/>
            <person name="Abouelleil A."/>
            <person name="Alvarado L."/>
            <person name="Chapman S.B."/>
            <person name="Gainer-Dewar J."/>
            <person name="Goldberg J."/>
            <person name="Griggs A."/>
            <person name="Gujja S."/>
            <person name="Hansen M."/>
            <person name="Howarth C."/>
            <person name="Imamovic A."/>
            <person name="Ireland A."/>
            <person name="Larimer J."/>
            <person name="McCowan C."/>
            <person name="Murphy C."/>
            <person name="Pearson M."/>
            <person name="Poon T.W."/>
            <person name="Priest M."/>
            <person name="Roberts A."/>
            <person name="Saif S."/>
            <person name="Shea T."/>
            <person name="Sykes S."/>
            <person name="Wortman J."/>
            <person name="Nusbaum C."/>
            <person name="Birren B."/>
        </authorList>
    </citation>
    <scope>NUCLEOTIDE SEQUENCE [LARGE SCALE GENOMIC DNA]</scope>
    <source>
        <strain evidence="2">NJM9701</strain>
    </source>
</reference>
<protein>
    <submittedName>
        <fullName evidence="2">Uncharacterized protein</fullName>
    </submittedName>
</protein>
<proteinExistence type="predicted"/>
<evidence type="ECO:0000256" key="1">
    <source>
        <dbReference type="SAM" id="SignalP"/>
    </source>
</evidence>
<name>A0A024TUV7_9STRA</name>
<dbReference type="GeneID" id="20086987"/>
<accession>A0A024TUV7</accession>
<evidence type="ECO:0000313" key="2">
    <source>
        <dbReference type="EMBL" id="ETV97132.1"/>
    </source>
</evidence>
<feature type="chain" id="PRO_5001534678" evidence="1">
    <location>
        <begin position="23"/>
        <end position="76"/>
    </location>
</feature>
<organism evidence="2">
    <name type="scientific">Aphanomyces invadans</name>
    <dbReference type="NCBI Taxonomy" id="157072"/>
    <lineage>
        <taxon>Eukaryota</taxon>
        <taxon>Sar</taxon>
        <taxon>Stramenopiles</taxon>
        <taxon>Oomycota</taxon>
        <taxon>Saprolegniomycetes</taxon>
        <taxon>Saprolegniales</taxon>
        <taxon>Verrucalvaceae</taxon>
        <taxon>Aphanomyces</taxon>
    </lineage>
</organism>
<sequence>MVFIRLTIVAAMAAVTTGQCKAVVGGTVTINKMGDAFYQMPGTVVSINNALSAPFLITVAGKLGGKGYYKGSDLKC</sequence>
<dbReference type="AlphaFoldDB" id="A0A024TUV7"/>
<dbReference type="OrthoDB" id="10522994at2759"/>